<evidence type="ECO:0000259" key="7">
    <source>
        <dbReference type="PROSITE" id="PS50048"/>
    </source>
</evidence>
<dbReference type="PROSITE" id="PS00463">
    <property type="entry name" value="ZN2_CY6_FUNGAL_1"/>
    <property type="match status" value="1"/>
</dbReference>
<keyword evidence="5" id="KW-0539">Nucleus</keyword>
<evidence type="ECO:0000313" key="8">
    <source>
        <dbReference type="EMBL" id="KAI6296505.1"/>
    </source>
</evidence>
<name>A0ABQ8NH98_PYRGI</name>
<accession>A0ABQ8NH98</accession>
<dbReference type="PROSITE" id="PS50048">
    <property type="entry name" value="ZN2_CY6_FUNGAL_2"/>
    <property type="match status" value="1"/>
</dbReference>
<protein>
    <recommendedName>
        <fullName evidence="7">Zn(2)-C6 fungal-type domain-containing protein</fullName>
    </recommendedName>
</protein>
<dbReference type="InterPro" id="IPR036864">
    <property type="entry name" value="Zn2-C6_fun-type_DNA-bd_sf"/>
</dbReference>
<proteinExistence type="predicted"/>
<gene>
    <name evidence="8" type="ORF">MCOR33_006912</name>
</gene>
<keyword evidence="1" id="KW-0479">Metal-binding</keyword>
<keyword evidence="2" id="KW-0862">Zinc</keyword>
<dbReference type="Proteomes" id="UP001059893">
    <property type="component" value="Unassembled WGS sequence"/>
</dbReference>
<dbReference type="PANTHER" id="PTHR47660">
    <property type="entry name" value="TRANSCRIPTION FACTOR WITH C2H2 AND ZN(2)-CYS(6) DNA BINDING DOMAIN (EUROFUNG)-RELATED-RELATED"/>
    <property type="match status" value="1"/>
</dbReference>
<dbReference type="InterPro" id="IPR001138">
    <property type="entry name" value="Zn2Cys6_DnaBD"/>
</dbReference>
<dbReference type="InterPro" id="IPR007219">
    <property type="entry name" value="XnlR_reg_dom"/>
</dbReference>
<evidence type="ECO:0000256" key="5">
    <source>
        <dbReference type="ARBA" id="ARBA00023242"/>
    </source>
</evidence>
<evidence type="ECO:0000256" key="1">
    <source>
        <dbReference type="ARBA" id="ARBA00022723"/>
    </source>
</evidence>
<dbReference type="CDD" id="cd12148">
    <property type="entry name" value="fungal_TF_MHR"/>
    <property type="match status" value="1"/>
</dbReference>
<dbReference type="SUPFAM" id="SSF57701">
    <property type="entry name" value="Zn2/Cys6 DNA-binding domain"/>
    <property type="match status" value="1"/>
</dbReference>
<feature type="domain" description="Zn(2)-C6 fungal-type" evidence="7">
    <location>
        <begin position="105"/>
        <end position="134"/>
    </location>
</feature>
<sequence>MPHFAHFPPTSTFNSTVAALPPCWFAITAQALREIPHCQDMDLCTACEMPVDDAAHQPPCTSSRKCPFCSAVFSRPDGARRHAKTCPQRGSRTLHEGKRGRKTRSCDQCSRLKVHCNARSPCERCVSRKLDCTYSRCCPTTTNRQPAAPHDEPHVTRGSGSRAFIAKSFLLNFTDERQDFITECAVGEEPDGALLGPTSVAATPSPAPSDDCLDCINPTLLLPFDENQNYLEPLEFERLYGTEEQDLLGAFVDQSRRLKGDLLAARLHQLEWEVTEHITSNPSYRGPHLNPVAFRQFFSVSNVQNFAMIFCRKRHYQYPLIHWPTFCLEEASLPLLMVVVLTGATYSYRPGHGLGNVTEARKLYHLADAFVFERLETLLRDASPSSEVNQIEGVQLCQAGLLMYGLETLSISDSAIYRIAVTERLPAIARALRRLQLVGTRHSPPEEEDWQLFVHREQVIRLVTWTFAVDGLAALCCNNPPIFSMLEMSGSLPCNPALWDADSETAFGMLRRDHSARSLSLKDIMPRLLDSASRNVDGDLENLSPFDLHIVICAFQPIIFNSHVSMSLPQQSKTLLHALTRWKYLWERALERTSSHYRQYLGMAKNIPAIEHLSRRIVQVATSHQVGSSRYLERVPSYDARELHSFMQEFMSDV</sequence>
<keyword evidence="9" id="KW-1185">Reference proteome</keyword>
<reference evidence="8" key="1">
    <citation type="submission" date="2021-01" db="EMBL/GenBank/DDBJ databases">
        <title>Deciphering the adaptive evolutionary patterns associated with biogeogrpahic diversity in the finger millet blast pathogen Magnaporthe oryzae in Eastern Africa.</title>
        <authorList>
            <person name="Onyema G."/>
            <person name="Shittu T.A."/>
            <person name="Dodsworth S."/>
            <person name="Devilliers S."/>
            <person name="Muthumeenakshi S."/>
            <person name="Sreenivasaprasad S."/>
        </authorList>
    </citation>
    <scope>NUCLEOTIDE SEQUENCE</scope>
    <source>
        <strain evidence="8">D15/s37</strain>
    </source>
</reference>
<dbReference type="CDD" id="cd00067">
    <property type="entry name" value="GAL4"/>
    <property type="match status" value="1"/>
</dbReference>
<dbReference type="EMBL" id="JABSND010000133">
    <property type="protein sequence ID" value="KAI6296505.1"/>
    <property type="molecule type" value="Genomic_DNA"/>
</dbReference>
<dbReference type="Pfam" id="PF04082">
    <property type="entry name" value="Fungal_trans"/>
    <property type="match status" value="1"/>
</dbReference>
<dbReference type="SMART" id="SM00066">
    <property type="entry name" value="GAL4"/>
    <property type="match status" value="1"/>
</dbReference>
<evidence type="ECO:0000313" key="9">
    <source>
        <dbReference type="Proteomes" id="UP001059893"/>
    </source>
</evidence>
<keyword evidence="3" id="KW-0805">Transcription regulation</keyword>
<organism evidence="8 9">
    <name type="scientific">Pyricularia grisea</name>
    <name type="common">Crabgrass-specific blast fungus</name>
    <name type="synonym">Magnaporthe grisea</name>
    <dbReference type="NCBI Taxonomy" id="148305"/>
    <lineage>
        <taxon>Eukaryota</taxon>
        <taxon>Fungi</taxon>
        <taxon>Dikarya</taxon>
        <taxon>Ascomycota</taxon>
        <taxon>Pezizomycotina</taxon>
        <taxon>Sordariomycetes</taxon>
        <taxon>Sordariomycetidae</taxon>
        <taxon>Magnaporthales</taxon>
        <taxon>Pyriculariaceae</taxon>
        <taxon>Pyricularia</taxon>
    </lineage>
</organism>
<dbReference type="PANTHER" id="PTHR47660:SF2">
    <property type="entry name" value="TRANSCRIPTION FACTOR WITH C2H2 AND ZN(2)-CYS(6) DNA BINDING DOMAIN (EUROFUNG)"/>
    <property type="match status" value="1"/>
</dbReference>
<evidence type="ECO:0000256" key="2">
    <source>
        <dbReference type="ARBA" id="ARBA00022833"/>
    </source>
</evidence>
<evidence type="ECO:0000256" key="6">
    <source>
        <dbReference type="SAM" id="MobiDB-lite"/>
    </source>
</evidence>
<evidence type="ECO:0000256" key="4">
    <source>
        <dbReference type="ARBA" id="ARBA00023163"/>
    </source>
</evidence>
<keyword evidence="4" id="KW-0804">Transcription</keyword>
<dbReference type="Pfam" id="PF00172">
    <property type="entry name" value="Zn_clus"/>
    <property type="match status" value="1"/>
</dbReference>
<feature type="region of interest" description="Disordered" evidence="6">
    <location>
        <begin position="80"/>
        <end position="99"/>
    </location>
</feature>
<evidence type="ECO:0000256" key="3">
    <source>
        <dbReference type="ARBA" id="ARBA00023015"/>
    </source>
</evidence>
<comment type="caution">
    <text evidence="8">The sequence shown here is derived from an EMBL/GenBank/DDBJ whole genome shotgun (WGS) entry which is preliminary data.</text>
</comment>